<proteinExistence type="inferred from homology"/>
<evidence type="ECO:0000256" key="2">
    <source>
        <dbReference type="ARBA" id="ARBA00011963"/>
    </source>
</evidence>
<protein>
    <recommendedName>
        <fullName evidence="6">UDP-N-acetylglucosamine kinase</fullName>
        <ecNumber evidence="2">2.7.1.176</ecNumber>
    </recommendedName>
    <alternativeName>
        <fullName evidence="6">UDP-N-acetylglucosamine kinase</fullName>
    </alternativeName>
</protein>
<keyword evidence="10" id="KW-1185">Reference proteome</keyword>
<accession>A0ABX1L2R3</accession>
<reference evidence="9 10" key="1">
    <citation type="submission" date="2020-03" db="EMBL/GenBank/DDBJ databases">
        <authorList>
            <person name="Zhang Z."/>
            <person name="Guo Z."/>
            <person name="Hou Q."/>
            <person name="Shen X."/>
        </authorList>
    </citation>
    <scope>NUCLEOTIDE SEQUENCE [LARGE SCALE GENOMIC DNA]</scope>
    <source>
        <strain evidence="9 10">HBUAS51329</strain>
    </source>
</reference>
<dbReference type="RefSeq" id="WP_168849086.1">
    <property type="nucleotide sequence ID" value="NZ_JAAVSD010000008.1"/>
</dbReference>
<dbReference type="InterPro" id="IPR027417">
    <property type="entry name" value="P-loop_NTPase"/>
</dbReference>
<keyword evidence="3" id="KW-1277">Toxin-antitoxin system</keyword>
<feature type="domain" description="Zeta toxin" evidence="8">
    <location>
        <begin position="2"/>
        <end position="179"/>
    </location>
</feature>
<evidence type="ECO:0000313" key="10">
    <source>
        <dbReference type="Proteomes" id="UP000707477"/>
    </source>
</evidence>
<evidence type="ECO:0000256" key="4">
    <source>
        <dbReference type="ARBA" id="ARBA00022741"/>
    </source>
</evidence>
<dbReference type="Pfam" id="PF06414">
    <property type="entry name" value="Zeta_toxin"/>
    <property type="match status" value="1"/>
</dbReference>
<evidence type="ECO:0000259" key="8">
    <source>
        <dbReference type="Pfam" id="PF06414"/>
    </source>
</evidence>
<dbReference type="InterPro" id="IPR010488">
    <property type="entry name" value="Zeta_toxin_domain"/>
</dbReference>
<dbReference type="PANTHER" id="PTHR39206">
    <property type="entry name" value="SLL8004 PROTEIN"/>
    <property type="match status" value="1"/>
</dbReference>
<comment type="catalytic activity">
    <reaction evidence="7">
        <text>UDP-N-acetyl-alpha-D-glucosamine + ATP = UDP-N-acetyl-alpha-D-glucosamine 3'-phosphate + ADP + H(+)</text>
        <dbReference type="Rhea" id="RHEA:32671"/>
        <dbReference type="ChEBI" id="CHEBI:15378"/>
        <dbReference type="ChEBI" id="CHEBI:30616"/>
        <dbReference type="ChEBI" id="CHEBI:57705"/>
        <dbReference type="ChEBI" id="CHEBI:64353"/>
        <dbReference type="ChEBI" id="CHEBI:456216"/>
        <dbReference type="EC" id="2.7.1.176"/>
    </reaction>
</comment>
<evidence type="ECO:0000256" key="3">
    <source>
        <dbReference type="ARBA" id="ARBA00022649"/>
    </source>
</evidence>
<comment type="caution">
    <text evidence="9">The sequence shown here is derived from an EMBL/GenBank/DDBJ whole genome shotgun (WGS) entry which is preliminary data.</text>
</comment>
<dbReference type="Gene3D" id="3.40.50.300">
    <property type="entry name" value="P-loop containing nucleotide triphosphate hydrolases"/>
    <property type="match status" value="1"/>
</dbReference>
<evidence type="ECO:0000256" key="7">
    <source>
        <dbReference type="ARBA" id="ARBA00048178"/>
    </source>
</evidence>
<sequence length="195" mass="22174">MSKPIFIIVAGVNGAGKSTLYLDNPELFDKTRRFNADEILRQQHGRWQKTADNLNALRRELKGIRTCIAQSQSFHMETTLAGNGKTQRELIEHAHHQGFSVELLYVGVASPQTAVNRVQQRLEKGGHGVPRELILKRFDQSLKHLPEIARIVDDIKIYTNDARFQLIYARQDENILLDNLSSAPWLPKAKELAPE</sequence>
<dbReference type="SUPFAM" id="SSF52540">
    <property type="entry name" value="P-loop containing nucleoside triphosphate hydrolases"/>
    <property type="match status" value="1"/>
</dbReference>
<comment type="similarity">
    <text evidence="1">Belongs to the zeta toxin family.</text>
</comment>
<evidence type="ECO:0000313" key="9">
    <source>
        <dbReference type="EMBL" id="NLR29323.1"/>
    </source>
</evidence>
<dbReference type="EMBL" id="JAAVSD010000008">
    <property type="protein sequence ID" value="NLR29323.1"/>
    <property type="molecule type" value="Genomic_DNA"/>
</dbReference>
<dbReference type="PANTHER" id="PTHR39206:SF1">
    <property type="entry name" value="SLL8004 PROTEIN"/>
    <property type="match status" value="1"/>
</dbReference>
<dbReference type="EC" id="2.7.1.176" evidence="2"/>
<evidence type="ECO:0000256" key="6">
    <source>
        <dbReference type="ARBA" id="ARBA00032897"/>
    </source>
</evidence>
<evidence type="ECO:0000256" key="5">
    <source>
        <dbReference type="ARBA" id="ARBA00022840"/>
    </source>
</evidence>
<keyword evidence="4" id="KW-0547">Nucleotide-binding</keyword>
<gene>
    <name evidence="9" type="ORF">HEQ44_03910</name>
</gene>
<keyword evidence="5" id="KW-0067">ATP-binding</keyword>
<evidence type="ECO:0000256" key="1">
    <source>
        <dbReference type="ARBA" id="ARBA00009104"/>
    </source>
</evidence>
<organism evidence="9 10">
    <name type="scientific">Levilactobacillus tujiorum</name>
    <dbReference type="NCBI Taxonomy" id="2912243"/>
    <lineage>
        <taxon>Bacteria</taxon>
        <taxon>Bacillati</taxon>
        <taxon>Bacillota</taxon>
        <taxon>Bacilli</taxon>
        <taxon>Lactobacillales</taxon>
        <taxon>Lactobacillaceae</taxon>
        <taxon>Levilactobacillus</taxon>
    </lineage>
</organism>
<name>A0ABX1L2R3_9LACO</name>
<dbReference type="Proteomes" id="UP000707477">
    <property type="component" value="Unassembled WGS sequence"/>
</dbReference>